<comment type="subcellular location">
    <subcellularLocation>
        <location evidence="1">Host cell membrane</location>
    </subcellularLocation>
    <subcellularLocation>
        <location evidence="2">Secreted</location>
    </subcellularLocation>
</comment>
<feature type="signal peptide" evidence="12">
    <location>
        <begin position="1"/>
        <end position="23"/>
    </location>
</feature>
<dbReference type="Gene3D" id="3.10.40.10">
    <property type="entry name" value="Aerolysin/Pertussis toxin (APT), N-terminal domain"/>
    <property type="match status" value="1"/>
</dbReference>
<dbReference type="GO" id="GO:0020002">
    <property type="term" value="C:host cell plasma membrane"/>
    <property type="evidence" value="ECO:0007669"/>
    <property type="project" value="UniProtKB-SubCell"/>
</dbReference>
<dbReference type="Pfam" id="PF01117">
    <property type="entry name" value="Aerolysin"/>
    <property type="match status" value="1"/>
</dbReference>
<dbReference type="GO" id="GO:0090729">
    <property type="term" value="F:toxin activity"/>
    <property type="evidence" value="ECO:0007669"/>
    <property type="project" value="UniProtKB-KW"/>
</dbReference>
<evidence type="ECO:0000256" key="7">
    <source>
        <dbReference type="ARBA" id="ARBA00022729"/>
    </source>
</evidence>
<evidence type="ECO:0000256" key="1">
    <source>
        <dbReference type="ARBA" id="ARBA00004165"/>
    </source>
</evidence>
<proteinExistence type="inferred from homology"/>
<dbReference type="InterPro" id="IPR005830">
    <property type="entry name" value="Aerolysn"/>
</dbReference>
<dbReference type="SMART" id="SM00999">
    <property type="entry name" value="Aerolysin"/>
    <property type="match status" value="1"/>
</dbReference>
<dbReference type="CDD" id="cd20218">
    <property type="entry name" value="PFM_aerolysin"/>
    <property type="match status" value="1"/>
</dbReference>
<keyword evidence="9" id="KW-0843">Virulence</keyword>
<evidence type="ECO:0000256" key="3">
    <source>
        <dbReference type="ARBA" id="ARBA00009831"/>
    </source>
</evidence>
<dbReference type="InterPro" id="IPR005138">
    <property type="entry name" value="APT_dom"/>
</dbReference>
<reference evidence="14" key="1">
    <citation type="submission" date="2020-03" db="EMBL/GenBank/DDBJ databases">
        <title>Five strains of Vibrio campbellii isolated from Mariana Trench.</title>
        <authorList>
            <person name="Liang J."/>
            <person name="Zhang X.-H."/>
        </authorList>
    </citation>
    <scope>NUCLEOTIDE SEQUENCE</scope>
    <source>
        <strain evidence="14">LJC014</strain>
    </source>
</reference>
<evidence type="ECO:0000256" key="9">
    <source>
        <dbReference type="ARBA" id="ARBA00023026"/>
    </source>
</evidence>
<keyword evidence="4" id="KW-1032">Host cell membrane</keyword>
<evidence type="ECO:0000313" key="14">
    <source>
        <dbReference type="EMBL" id="UTZ27902.1"/>
    </source>
</evidence>
<evidence type="ECO:0000256" key="10">
    <source>
        <dbReference type="ARBA" id="ARBA00023136"/>
    </source>
</evidence>
<keyword evidence="8" id="KW-1043">Host membrane</keyword>
<dbReference type="SUPFAM" id="SSF56436">
    <property type="entry name" value="C-type lectin-like"/>
    <property type="match status" value="1"/>
</dbReference>
<keyword evidence="6" id="KW-0800">Toxin</keyword>
<organism evidence="14 15">
    <name type="scientific">Vibrio campbellii</name>
    <dbReference type="NCBI Taxonomy" id="680"/>
    <lineage>
        <taxon>Bacteria</taxon>
        <taxon>Pseudomonadati</taxon>
        <taxon>Pseudomonadota</taxon>
        <taxon>Gammaproteobacteria</taxon>
        <taxon>Vibrionales</taxon>
        <taxon>Vibrionaceae</taxon>
        <taxon>Vibrio</taxon>
    </lineage>
</organism>
<dbReference type="PRINTS" id="PR00754">
    <property type="entry name" value="AEROLYSIN"/>
</dbReference>
<protein>
    <submittedName>
        <fullName evidence="14">Aerolysin family beta-barrel pore-forming toxin</fullName>
    </submittedName>
</protein>
<evidence type="ECO:0000256" key="2">
    <source>
        <dbReference type="ARBA" id="ARBA00004613"/>
    </source>
</evidence>
<dbReference type="RefSeq" id="WP_255935708.1">
    <property type="nucleotide sequence ID" value="NZ_CP050467.1"/>
</dbReference>
<keyword evidence="5" id="KW-0964">Secreted</keyword>
<evidence type="ECO:0000256" key="4">
    <source>
        <dbReference type="ARBA" id="ARBA00022511"/>
    </source>
</evidence>
<keyword evidence="7 12" id="KW-0732">Signal</keyword>
<dbReference type="Gene3D" id="2.170.15.10">
    <property type="entry name" value="Proaerolysin, chain A, domain 3"/>
    <property type="match status" value="1"/>
</dbReference>
<dbReference type="InterPro" id="IPR055267">
    <property type="entry name" value="Aerolysin-like_C"/>
</dbReference>
<accession>A0AAE9N3I5</accession>
<dbReference type="InterPro" id="IPR037015">
    <property type="entry name" value="APT_N_sf"/>
</dbReference>
<evidence type="ECO:0000259" key="13">
    <source>
        <dbReference type="SMART" id="SM00999"/>
    </source>
</evidence>
<dbReference type="InterPro" id="IPR016187">
    <property type="entry name" value="CTDL_fold"/>
</dbReference>
<dbReference type="AlphaFoldDB" id="A0AAE9N3I5"/>
<evidence type="ECO:0000256" key="8">
    <source>
        <dbReference type="ARBA" id="ARBA00022870"/>
    </source>
</evidence>
<name>A0AAE9N3I5_9VIBR</name>
<feature type="chain" id="PRO_5042133356" evidence="12">
    <location>
        <begin position="24"/>
        <end position="490"/>
    </location>
</feature>
<evidence type="ECO:0000256" key="5">
    <source>
        <dbReference type="ARBA" id="ARBA00022525"/>
    </source>
</evidence>
<comment type="similarity">
    <text evidence="3">Belongs to the aerolysin family.</text>
</comment>
<evidence type="ECO:0000313" key="15">
    <source>
        <dbReference type="Proteomes" id="UP001058687"/>
    </source>
</evidence>
<dbReference type="SUPFAM" id="SSF56973">
    <property type="entry name" value="Aerolisin/ETX pore-forming domain"/>
    <property type="match status" value="1"/>
</dbReference>
<sequence length="490" mass="55065">MISINKSILAAAVLSVLSTGVNARIYPDQIVRDNLGEDVCRSGYRPLERDEAQEHKSSLLKQMGNWDIIGLKGNWVIKGMGYNGVIKEDGPNNQTFCYPNSDNSEIPVYPAFPVEPGRDHVDVEYNLTHMRYSFVRPLSYLAHRLGYAWVGGNNSPYIGKDMVIYRTGDQWLIQGNNDGSCSGYRCGEKTQIIVDNFAYNAIDNKFWHGQVTESERELVTTIYATAKNQTDQEQQVVVDITVDTSTNWSKTNSYGFAESVSVEKDFKWPVVGDTKVNVSFKADQSWGEQNGGAENNSVTLQTRPMVPAHSVMPLKVDLYRSNISYPYQFNANMSYDVTFYGFLRHGGNAWHTHPTNRPYLSHKFTIGRESDKSADIPYQWDHRYIPGETKWWDWSWAIQQEGLGNMQWAAGASLRKFYSTVSGDFRAEAQYAGEIDIGDPSPIGRARSSIEGESQTTIDLGGVEVTSNFDAEELSDLGFGNAKFDVRLAD</sequence>
<dbReference type="GO" id="GO:0005576">
    <property type="term" value="C:extracellular region"/>
    <property type="evidence" value="ECO:0007669"/>
    <property type="project" value="UniProtKB-SubCell"/>
</dbReference>
<evidence type="ECO:0000256" key="12">
    <source>
        <dbReference type="SAM" id="SignalP"/>
    </source>
</evidence>
<keyword evidence="11" id="KW-1015">Disulfide bond</keyword>
<feature type="domain" description="Aerolysin-like C-terminal" evidence="13">
    <location>
        <begin position="118"/>
        <end position="476"/>
    </location>
</feature>
<gene>
    <name evidence="14" type="ORF">HB761_14900</name>
</gene>
<dbReference type="Proteomes" id="UP001058687">
    <property type="component" value="Chromosome 1"/>
</dbReference>
<keyword evidence="10" id="KW-0472">Membrane</keyword>
<dbReference type="Gene3D" id="3.30.412.10">
    <property type="entry name" value="Proaerolysin, chain A, domain 2"/>
    <property type="match status" value="1"/>
</dbReference>
<evidence type="ECO:0000256" key="6">
    <source>
        <dbReference type="ARBA" id="ARBA00022656"/>
    </source>
</evidence>
<dbReference type="EMBL" id="CP050467">
    <property type="protein sequence ID" value="UTZ27902.1"/>
    <property type="molecule type" value="Genomic_DNA"/>
</dbReference>
<evidence type="ECO:0000256" key="11">
    <source>
        <dbReference type="ARBA" id="ARBA00023157"/>
    </source>
</evidence>
<dbReference type="Pfam" id="PF03440">
    <property type="entry name" value="APT"/>
    <property type="match status" value="1"/>
</dbReference>